<dbReference type="PANTHER" id="PTHR13170">
    <property type="entry name" value="O-GLCNACASE"/>
    <property type="match status" value="1"/>
</dbReference>
<gene>
    <name evidence="6" type="ORF">CHR53_25300</name>
</gene>
<keyword evidence="4" id="KW-0732">Signal</keyword>
<dbReference type="AlphaFoldDB" id="A0A3Q9R1G8"/>
<dbReference type="Proteomes" id="UP000282892">
    <property type="component" value="Chromosome"/>
</dbReference>
<organism evidence="6 7">
    <name type="scientific">Neobacillus mesonae</name>
    <dbReference type="NCBI Taxonomy" id="1193713"/>
    <lineage>
        <taxon>Bacteria</taxon>
        <taxon>Bacillati</taxon>
        <taxon>Bacillota</taxon>
        <taxon>Bacilli</taxon>
        <taxon>Bacillales</taxon>
        <taxon>Bacillaceae</taxon>
        <taxon>Neobacillus</taxon>
    </lineage>
</organism>
<evidence type="ECO:0000256" key="2">
    <source>
        <dbReference type="ARBA" id="ARBA00023295"/>
    </source>
</evidence>
<evidence type="ECO:0000259" key="5">
    <source>
        <dbReference type="PROSITE" id="PS52009"/>
    </source>
</evidence>
<dbReference type="InterPro" id="IPR029018">
    <property type="entry name" value="Hex-like_dom2"/>
</dbReference>
<keyword evidence="7" id="KW-1185">Reference proteome</keyword>
<name>A0A3Q9R1G8_9BACI</name>
<dbReference type="PROSITE" id="PS52009">
    <property type="entry name" value="GH84"/>
    <property type="match status" value="1"/>
</dbReference>
<dbReference type="InterPro" id="IPR015882">
    <property type="entry name" value="HEX_bac_N"/>
</dbReference>
<dbReference type="GO" id="GO:0015929">
    <property type="term" value="F:hexosaminidase activity"/>
    <property type="evidence" value="ECO:0007669"/>
    <property type="project" value="UniProtKB-ARBA"/>
</dbReference>
<dbReference type="Gene3D" id="3.30.379.10">
    <property type="entry name" value="Chitobiase/beta-hexosaminidase domain 2-like"/>
    <property type="match status" value="1"/>
</dbReference>
<dbReference type="Gene3D" id="1.20.58.460">
    <property type="entry name" value="Hyaluronidase post-catalytic domain-like"/>
    <property type="match status" value="1"/>
</dbReference>
<evidence type="ECO:0000256" key="1">
    <source>
        <dbReference type="ARBA" id="ARBA00022801"/>
    </source>
</evidence>
<reference evidence="6 7" key="1">
    <citation type="submission" date="2017-07" db="EMBL/GenBank/DDBJ databases">
        <title>The complete genome sequence of Bacillus mesonae strain H20-5, an efficient strain improving plant abiotic stress resistance.</title>
        <authorList>
            <person name="Kim S.Y."/>
            <person name="Song H."/>
            <person name="Sang M.K."/>
            <person name="Weon H.-Y."/>
            <person name="Song J."/>
        </authorList>
    </citation>
    <scope>NUCLEOTIDE SEQUENCE [LARGE SCALE GENOMIC DNA]</scope>
    <source>
        <strain evidence="6 7">H20-5</strain>
    </source>
</reference>
<dbReference type="SUPFAM" id="SSF51445">
    <property type="entry name" value="(Trans)glycosidases"/>
    <property type="match status" value="1"/>
</dbReference>
<evidence type="ECO:0000313" key="7">
    <source>
        <dbReference type="Proteomes" id="UP000282892"/>
    </source>
</evidence>
<evidence type="ECO:0000256" key="3">
    <source>
        <dbReference type="PROSITE-ProRule" id="PRU01353"/>
    </source>
</evidence>
<dbReference type="Pfam" id="PF07555">
    <property type="entry name" value="NAGidase"/>
    <property type="match status" value="1"/>
</dbReference>
<dbReference type="InterPro" id="IPR017853">
    <property type="entry name" value="GH"/>
</dbReference>
<feature type="domain" description="GH84" evidence="5">
    <location>
        <begin position="188"/>
        <end position="468"/>
    </location>
</feature>
<feature type="active site" description="Proton donor" evidence="3">
    <location>
        <position position="303"/>
    </location>
</feature>
<dbReference type="PANTHER" id="PTHR13170:SF16">
    <property type="entry name" value="PROTEIN O-GLCNACASE"/>
    <property type="match status" value="1"/>
</dbReference>
<sequence length="731" mass="82575">MIGLTFWKKALVLSTSLLLSVPMIYGANKVSAASEVTPVMNPTPQEVHLTDNGFPLTPKVGIVTGKDTDEYAIKEVVGALEAAEVKEIIRYNDNKQVKTPVTIWIGGPDENQAAAEVLNQMGIEGPEALKKEGYVLASSSKGKNQIILAGKDQTGTYYAAKTFKQLIQKQKGRDWFPQVEIRDWPEMPIRGSIEGFYGPPWTHEDRLNQLEFYGENKLNTYIYAPKDDPYHRENWREPYPEKELARIAELIEKAQENHVKFTFSLSPGQSICYSGNQDFDLLIKKMEKMWDLGVRSYAIFLDDINKTLYCEQDKTRFGEDEDPIAAAHAYLLNRFSKEFLGTHKGGERLITVPTDYAGNQSNTYRERFADLLDEDTIVMWTGQDVVSKQITAEEAQKVRDIFQHDLLLWDNYPVNDFERNRIFLGPLDHRDADLTKNGVVGLTANPMNEAEASKIPLYTIADYSWNPADYHPIDSWERSIQSFGGKAADDLRTFAENSYSSTLNDQDSLTLTPLIEEFWKAYAADDTEQAANKLLAEFENLQTAPERLRQNLGNEKFLNETKPYLEKIELYGKAGQLAVKALVAEKYNETEAAGQYRARLKSLLQEIDAIPQKIGETALRPFLVQGIWGQNVKSRKLDGINTKRGADQLILYTPEHGETTRTNPYGYEVTVEEGVVVKRGGNNSAIPDNGYVLSIHNSNWMERNWLDLHAVIGAKVLIENGQVLITPPADH</sequence>
<protein>
    <submittedName>
        <fullName evidence="6">Beta-N-acetylhexosaminidase</fullName>
    </submittedName>
</protein>
<dbReference type="InterPro" id="IPR051822">
    <property type="entry name" value="Glycosyl_Hydrolase_84"/>
</dbReference>
<feature type="signal peptide" evidence="4">
    <location>
        <begin position="1"/>
        <end position="32"/>
    </location>
</feature>
<keyword evidence="2 3" id="KW-0326">Glycosidase</keyword>
<feature type="chain" id="PRO_5018575271" evidence="4">
    <location>
        <begin position="33"/>
        <end position="731"/>
    </location>
</feature>
<dbReference type="STRING" id="1193713.GCA_001636315_01959"/>
<dbReference type="Pfam" id="PF02838">
    <property type="entry name" value="Glyco_hydro_20b"/>
    <property type="match status" value="1"/>
</dbReference>
<accession>A0A3Q9R1G8</accession>
<proteinExistence type="inferred from homology"/>
<dbReference type="GO" id="GO:0005975">
    <property type="term" value="P:carbohydrate metabolic process"/>
    <property type="evidence" value="ECO:0007669"/>
    <property type="project" value="UniProtKB-ARBA"/>
</dbReference>
<dbReference type="SUPFAM" id="SSF140657">
    <property type="entry name" value="Hyaluronidase post-catalytic domain-like"/>
    <property type="match status" value="1"/>
</dbReference>
<dbReference type="GO" id="GO:1901135">
    <property type="term" value="P:carbohydrate derivative metabolic process"/>
    <property type="evidence" value="ECO:0007669"/>
    <property type="project" value="UniProtKB-ARBA"/>
</dbReference>
<comment type="similarity">
    <text evidence="3">Belongs to the glycosyl hydrolase 84 family.</text>
</comment>
<dbReference type="InterPro" id="IPR011496">
    <property type="entry name" value="O-GlcNAcase_cat"/>
</dbReference>
<dbReference type="Pfam" id="PF21774">
    <property type="entry name" value="NagJ_C"/>
    <property type="match status" value="1"/>
</dbReference>
<evidence type="ECO:0000313" key="6">
    <source>
        <dbReference type="EMBL" id="AZU64286.1"/>
    </source>
</evidence>
<dbReference type="SUPFAM" id="SSF55545">
    <property type="entry name" value="beta-N-acetylhexosaminidase-like domain"/>
    <property type="match status" value="1"/>
</dbReference>
<dbReference type="Gene3D" id="3.20.20.80">
    <property type="entry name" value="Glycosidases"/>
    <property type="match status" value="1"/>
</dbReference>
<dbReference type="OrthoDB" id="9760892at2"/>
<dbReference type="EMBL" id="CP022572">
    <property type="protein sequence ID" value="AZU64286.1"/>
    <property type="molecule type" value="Genomic_DNA"/>
</dbReference>
<dbReference type="InterPro" id="IPR049019">
    <property type="entry name" value="NagJ-like_helical"/>
</dbReference>
<evidence type="ECO:0000256" key="4">
    <source>
        <dbReference type="SAM" id="SignalP"/>
    </source>
</evidence>
<dbReference type="KEGG" id="nmk:CHR53_25300"/>
<keyword evidence="1 3" id="KW-0378">Hydrolase</keyword>
<dbReference type="RefSeq" id="WP_127488989.1">
    <property type="nucleotide sequence ID" value="NZ_CP022572.1"/>
</dbReference>